<evidence type="ECO:0000256" key="2">
    <source>
        <dbReference type="SAM" id="MobiDB-lite"/>
    </source>
</evidence>
<feature type="domain" description="YbgF trimerisation" evidence="3">
    <location>
        <begin position="27"/>
        <end position="87"/>
    </location>
</feature>
<comment type="similarity">
    <text evidence="1">Belongs to the CpoB family.</text>
</comment>
<dbReference type="InterPro" id="IPR019734">
    <property type="entry name" value="TPR_rpt"/>
</dbReference>
<dbReference type="Gene3D" id="1.25.40.10">
    <property type="entry name" value="Tetratricopeptide repeat domain"/>
    <property type="match status" value="1"/>
</dbReference>
<feature type="compositionally biased region" description="Pro residues" evidence="2">
    <location>
        <begin position="178"/>
        <end position="194"/>
    </location>
</feature>
<evidence type="ECO:0000256" key="1">
    <source>
        <dbReference type="HAMAP-Rule" id="MF_02066"/>
    </source>
</evidence>
<dbReference type="InterPro" id="IPR034706">
    <property type="entry name" value="CpoB"/>
</dbReference>
<keyword evidence="1" id="KW-0131">Cell cycle</keyword>
<dbReference type="Pfam" id="PF16331">
    <property type="entry name" value="TolA_bind_tri"/>
    <property type="match status" value="1"/>
</dbReference>
<feature type="coiled-coil region" evidence="1">
    <location>
        <begin position="39"/>
        <end position="80"/>
    </location>
</feature>
<sequence precursor="true">MPAAMFRRLLLTLGLGLSISSAALCAAQAQDASELVVRLNRLENVSRQLSGQIETLQYENRQLKEQLRKFQEDVEFRFQEGKGSAAAPARKAPAPAASPPSAAPYGTNPGEGRPGKRSDAFDPTQNPNAPGAPKPLGTTQPSLPLPTGAIAEAEAPLRRSVPPTVADAEVGTADDTDLPPPGFGGPVDLSPPPVRTGSINPVEAPAGGASIAATGSGDAQADFEAAYSLIRERQYEQAEMSLRQFIQSHPRDRLVPKATYWLGESYLQRNRSREAAEQFLKVSTDYANSPVAPEAMLKLGASLHALGAKAQACATLAEVERKFPGAGAGVRQGVEREQKRARCAA</sequence>
<dbReference type="InterPro" id="IPR011990">
    <property type="entry name" value="TPR-like_helical_dom_sf"/>
</dbReference>
<dbReference type="Proteomes" id="UP000218288">
    <property type="component" value="Chromosome"/>
</dbReference>
<dbReference type="InterPro" id="IPR014162">
    <property type="entry name" value="CpoB_C"/>
</dbReference>
<name>A0A160PK48_9HYPH</name>
<keyword evidence="1" id="KW-0574">Periplasm</keyword>
<evidence type="ECO:0000313" key="5">
    <source>
        <dbReference type="Proteomes" id="UP000218288"/>
    </source>
</evidence>
<evidence type="ECO:0000259" key="3">
    <source>
        <dbReference type="Pfam" id="PF16331"/>
    </source>
</evidence>
<dbReference type="NCBIfam" id="TIGR02795">
    <property type="entry name" value="tol_pal_ybgF"/>
    <property type="match status" value="1"/>
</dbReference>
<dbReference type="HAMAP" id="MF_02066">
    <property type="entry name" value="CpoB"/>
    <property type="match status" value="1"/>
</dbReference>
<protein>
    <recommendedName>
        <fullName evidence="1">Cell division coordinator CpoB</fullName>
    </recommendedName>
</protein>
<feature type="region of interest" description="Disordered" evidence="2">
    <location>
        <begin position="81"/>
        <end position="146"/>
    </location>
</feature>
<keyword evidence="1" id="KW-0732">Signal</keyword>
<evidence type="ECO:0000313" key="4">
    <source>
        <dbReference type="EMBL" id="BAU93969.1"/>
    </source>
</evidence>
<dbReference type="GO" id="GO:0030288">
    <property type="term" value="C:outer membrane-bounded periplasmic space"/>
    <property type="evidence" value="ECO:0007669"/>
    <property type="project" value="UniProtKB-UniRule"/>
</dbReference>
<dbReference type="InterPro" id="IPR032519">
    <property type="entry name" value="YbgF_tri"/>
</dbReference>
<feature type="region of interest" description="Disordered" evidence="2">
    <location>
        <begin position="170"/>
        <end position="202"/>
    </location>
</feature>
<dbReference type="SUPFAM" id="SSF48452">
    <property type="entry name" value="TPR-like"/>
    <property type="match status" value="1"/>
</dbReference>
<feature type="signal peptide" evidence="1">
    <location>
        <begin position="1"/>
        <end position="26"/>
    </location>
</feature>
<organism evidence="4 5">
    <name type="scientific">Methylorubrum populi</name>
    <dbReference type="NCBI Taxonomy" id="223967"/>
    <lineage>
        <taxon>Bacteria</taxon>
        <taxon>Pseudomonadati</taxon>
        <taxon>Pseudomonadota</taxon>
        <taxon>Alphaproteobacteria</taxon>
        <taxon>Hyphomicrobiales</taxon>
        <taxon>Methylobacteriaceae</taxon>
        <taxon>Methylorubrum</taxon>
    </lineage>
</organism>
<accession>A0A160PK48</accession>
<dbReference type="GO" id="GO:0043093">
    <property type="term" value="P:FtsZ-dependent cytokinesis"/>
    <property type="evidence" value="ECO:0007669"/>
    <property type="project" value="UniProtKB-UniRule"/>
</dbReference>
<dbReference type="AlphaFoldDB" id="A0A160PK48"/>
<dbReference type="Pfam" id="PF13432">
    <property type="entry name" value="TPR_16"/>
    <property type="match status" value="1"/>
</dbReference>
<dbReference type="GO" id="GO:0070206">
    <property type="term" value="P:protein trimerization"/>
    <property type="evidence" value="ECO:0007669"/>
    <property type="project" value="InterPro"/>
</dbReference>
<comment type="function">
    <text evidence="1">Mediates coordination of peptidoglycan synthesis and outer membrane constriction during cell division.</text>
</comment>
<keyword evidence="1" id="KW-0132">Cell division</keyword>
<proteinExistence type="inferred from homology"/>
<dbReference type="Pfam" id="PF13174">
    <property type="entry name" value="TPR_6"/>
    <property type="match status" value="1"/>
</dbReference>
<reference evidence="4 5" key="1">
    <citation type="journal article" date="2016" name="Genome Announc.">
        <title>Complete Genome Sequence of Methylobacterium populi P-1M, Isolated from Pink-Pigmented Household Biofilm.</title>
        <authorList>
            <person name="Morohoshi T."/>
            <person name="Ikeda T."/>
        </authorList>
    </citation>
    <scope>NUCLEOTIDE SEQUENCE [LARGE SCALE GENOMIC DNA]</scope>
    <source>
        <strain evidence="4 5">P-1M</strain>
    </source>
</reference>
<feature type="chain" id="PRO_5009986212" description="Cell division coordinator CpoB" evidence="1">
    <location>
        <begin position="27"/>
        <end position="345"/>
    </location>
</feature>
<comment type="subcellular location">
    <subcellularLocation>
        <location evidence="1">Periplasm</location>
    </subcellularLocation>
</comment>
<feature type="compositionally biased region" description="Low complexity" evidence="2">
    <location>
        <begin position="84"/>
        <end position="95"/>
    </location>
</feature>
<dbReference type="Gene3D" id="1.20.5.110">
    <property type="match status" value="1"/>
</dbReference>
<keyword evidence="1" id="KW-0175">Coiled coil</keyword>
<dbReference type="EMBL" id="AP014809">
    <property type="protein sequence ID" value="BAU93969.1"/>
    <property type="molecule type" value="Genomic_DNA"/>
</dbReference>
<gene>
    <name evidence="1" type="primary">cpoB</name>
    <name evidence="4" type="ORF">MPPM_5364</name>
</gene>